<reference evidence="1" key="1">
    <citation type="submission" date="2014-12" db="EMBL/GenBank/DDBJ databases">
        <title>Insight into the proteome of Arion vulgaris.</title>
        <authorList>
            <person name="Aradska J."/>
            <person name="Bulat T."/>
            <person name="Smidak R."/>
            <person name="Sarate P."/>
            <person name="Gangsoo J."/>
            <person name="Sialana F."/>
            <person name="Bilban M."/>
            <person name="Lubec G."/>
        </authorList>
    </citation>
    <scope>NUCLEOTIDE SEQUENCE</scope>
    <source>
        <tissue evidence="1">Skin</tissue>
    </source>
</reference>
<name>A0A0B7AFD7_9EUPU</name>
<accession>A0A0B7AFD7</accession>
<evidence type="ECO:0000313" key="1">
    <source>
        <dbReference type="EMBL" id="CEK79453.1"/>
    </source>
</evidence>
<protein>
    <submittedName>
        <fullName evidence="1">Uncharacterized protein</fullName>
    </submittedName>
</protein>
<sequence length="60" mass="6896">MKNLIYFVNLNPERSSLNWGVPGKSLGNKGVRSEIDHITQCVPTWEVKKYRPNTILPKMP</sequence>
<gene>
    <name evidence="1" type="primary">ORF115555</name>
</gene>
<proteinExistence type="predicted"/>
<organism evidence="1">
    <name type="scientific">Arion vulgaris</name>
    <dbReference type="NCBI Taxonomy" id="1028688"/>
    <lineage>
        <taxon>Eukaryota</taxon>
        <taxon>Metazoa</taxon>
        <taxon>Spiralia</taxon>
        <taxon>Lophotrochozoa</taxon>
        <taxon>Mollusca</taxon>
        <taxon>Gastropoda</taxon>
        <taxon>Heterobranchia</taxon>
        <taxon>Euthyneura</taxon>
        <taxon>Panpulmonata</taxon>
        <taxon>Eupulmonata</taxon>
        <taxon>Stylommatophora</taxon>
        <taxon>Helicina</taxon>
        <taxon>Arionoidea</taxon>
        <taxon>Arionidae</taxon>
        <taxon>Arion</taxon>
    </lineage>
</organism>
<dbReference type="EMBL" id="HACG01032588">
    <property type="protein sequence ID" value="CEK79453.1"/>
    <property type="molecule type" value="Transcribed_RNA"/>
</dbReference>
<dbReference type="AlphaFoldDB" id="A0A0B7AFD7"/>